<dbReference type="InterPro" id="IPR003593">
    <property type="entry name" value="AAA+_ATPase"/>
</dbReference>
<evidence type="ECO:0000256" key="1">
    <source>
        <dbReference type="ARBA" id="ARBA00005417"/>
    </source>
</evidence>
<dbReference type="InterPro" id="IPR013563">
    <property type="entry name" value="Oligopep_ABC_C"/>
</dbReference>
<gene>
    <name evidence="6" type="ORF">GCM10012289_12770</name>
</gene>
<dbReference type="SMART" id="SM00382">
    <property type="entry name" value="AAA"/>
    <property type="match status" value="1"/>
</dbReference>
<evidence type="ECO:0000256" key="3">
    <source>
        <dbReference type="ARBA" id="ARBA00022741"/>
    </source>
</evidence>
<dbReference type="RefSeq" id="WP_189123007.1">
    <property type="nucleotide sequence ID" value="NZ_BMNH01000002.1"/>
</dbReference>
<dbReference type="PANTHER" id="PTHR43776">
    <property type="entry name" value="TRANSPORT ATP-BINDING PROTEIN"/>
    <property type="match status" value="1"/>
</dbReference>
<comment type="similarity">
    <text evidence="1">Belongs to the ABC transporter superfamily.</text>
</comment>
<dbReference type="PROSITE" id="PS00211">
    <property type="entry name" value="ABC_TRANSPORTER_1"/>
    <property type="match status" value="1"/>
</dbReference>
<evidence type="ECO:0000256" key="2">
    <source>
        <dbReference type="ARBA" id="ARBA00022448"/>
    </source>
</evidence>
<dbReference type="AlphaFoldDB" id="A0A917YTN9"/>
<protein>
    <submittedName>
        <fullName evidence="6">Dipeptide/oligopeptide/nickel ABC transporter ATP-binding protein</fullName>
    </submittedName>
</protein>
<dbReference type="GO" id="GO:0016887">
    <property type="term" value="F:ATP hydrolysis activity"/>
    <property type="evidence" value="ECO:0007669"/>
    <property type="project" value="InterPro"/>
</dbReference>
<keyword evidence="4 6" id="KW-0067">ATP-binding</keyword>
<sequence length="236" mass="25457">MTALEFHDVRVRLGRGRHAAEVVRGVDLEVPSGTVAGLVGESGCGKSTLARAAVGLVPLASGRITPDRRRAVQLVFQDPYSSLDPRMSIGAAITEALPRSGRTAGEVARLLGLVGLEREHATRLPRHLSGGQRQRVALARALAARPEVVIADEITSSLDVSVQGMVLNLVREIQRELGLTLLFISHNLAVVRYVSDRVAVMSQGRVVEQGPVDAVMSDPQDPYTRTLLESIPRLRQ</sequence>
<name>A0A917YTN9_9ACTN</name>
<dbReference type="Pfam" id="PF08352">
    <property type="entry name" value="oligo_HPY"/>
    <property type="match status" value="1"/>
</dbReference>
<dbReference type="PROSITE" id="PS50893">
    <property type="entry name" value="ABC_TRANSPORTER_2"/>
    <property type="match status" value="1"/>
</dbReference>
<dbReference type="InterPro" id="IPR003439">
    <property type="entry name" value="ABC_transporter-like_ATP-bd"/>
</dbReference>
<dbReference type="InterPro" id="IPR017871">
    <property type="entry name" value="ABC_transporter-like_CS"/>
</dbReference>
<dbReference type="EMBL" id="BMNH01000002">
    <property type="protein sequence ID" value="GGO64111.1"/>
    <property type="molecule type" value="Genomic_DNA"/>
</dbReference>
<comment type="caution">
    <text evidence="6">The sequence shown here is derived from an EMBL/GenBank/DDBJ whole genome shotgun (WGS) entry which is preliminary data.</text>
</comment>
<dbReference type="SUPFAM" id="SSF52540">
    <property type="entry name" value="P-loop containing nucleoside triphosphate hydrolases"/>
    <property type="match status" value="1"/>
</dbReference>
<dbReference type="Proteomes" id="UP000646523">
    <property type="component" value="Unassembled WGS sequence"/>
</dbReference>
<keyword evidence="7" id="KW-1185">Reference proteome</keyword>
<evidence type="ECO:0000259" key="5">
    <source>
        <dbReference type="PROSITE" id="PS50893"/>
    </source>
</evidence>
<dbReference type="Pfam" id="PF00005">
    <property type="entry name" value="ABC_tran"/>
    <property type="match status" value="1"/>
</dbReference>
<keyword evidence="3" id="KW-0547">Nucleotide-binding</keyword>
<dbReference type="PANTHER" id="PTHR43776:SF7">
    <property type="entry name" value="D,D-DIPEPTIDE TRANSPORT ATP-BINDING PROTEIN DDPF-RELATED"/>
    <property type="match status" value="1"/>
</dbReference>
<dbReference type="GO" id="GO:0055085">
    <property type="term" value="P:transmembrane transport"/>
    <property type="evidence" value="ECO:0007669"/>
    <property type="project" value="UniProtKB-ARBA"/>
</dbReference>
<evidence type="ECO:0000313" key="6">
    <source>
        <dbReference type="EMBL" id="GGO64111.1"/>
    </source>
</evidence>
<evidence type="ECO:0000313" key="7">
    <source>
        <dbReference type="Proteomes" id="UP000646523"/>
    </source>
</evidence>
<dbReference type="InterPro" id="IPR050319">
    <property type="entry name" value="ABC_transp_ATP-bind"/>
</dbReference>
<dbReference type="GO" id="GO:0015833">
    <property type="term" value="P:peptide transport"/>
    <property type="evidence" value="ECO:0007669"/>
    <property type="project" value="InterPro"/>
</dbReference>
<reference evidence="6" key="1">
    <citation type="journal article" date="2014" name="Int. J. Syst. Evol. Microbiol.">
        <title>Complete genome sequence of Corynebacterium casei LMG S-19264T (=DSM 44701T), isolated from a smear-ripened cheese.</title>
        <authorList>
            <consortium name="US DOE Joint Genome Institute (JGI-PGF)"/>
            <person name="Walter F."/>
            <person name="Albersmeier A."/>
            <person name="Kalinowski J."/>
            <person name="Ruckert C."/>
        </authorList>
    </citation>
    <scope>NUCLEOTIDE SEQUENCE</scope>
    <source>
        <strain evidence="6">CGMCC 4.7368</strain>
    </source>
</reference>
<evidence type="ECO:0000256" key="4">
    <source>
        <dbReference type="ARBA" id="ARBA00022840"/>
    </source>
</evidence>
<dbReference type="InterPro" id="IPR027417">
    <property type="entry name" value="P-loop_NTPase"/>
</dbReference>
<organism evidence="6 7">
    <name type="scientific">Nonomuraea cavernae</name>
    <dbReference type="NCBI Taxonomy" id="2045107"/>
    <lineage>
        <taxon>Bacteria</taxon>
        <taxon>Bacillati</taxon>
        <taxon>Actinomycetota</taxon>
        <taxon>Actinomycetes</taxon>
        <taxon>Streptosporangiales</taxon>
        <taxon>Streptosporangiaceae</taxon>
        <taxon>Nonomuraea</taxon>
    </lineage>
</organism>
<accession>A0A917YTN9</accession>
<dbReference type="Gene3D" id="3.40.50.300">
    <property type="entry name" value="P-loop containing nucleotide triphosphate hydrolases"/>
    <property type="match status" value="1"/>
</dbReference>
<keyword evidence="2" id="KW-0813">Transport</keyword>
<proteinExistence type="inferred from homology"/>
<feature type="domain" description="ABC transporter" evidence="5">
    <location>
        <begin position="4"/>
        <end position="228"/>
    </location>
</feature>
<dbReference type="CDD" id="cd03257">
    <property type="entry name" value="ABC_NikE_OppD_transporters"/>
    <property type="match status" value="1"/>
</dbReference>
<dbReference type="GO" id="GO:0005524">
    <property type="term" value="F:ATP binding"/>
    <property type="evidence" value="ECO:0007669"/>
    <property type="project" value="UniProtKB-KW"/>
</dbReference>
<reference evidence="6" key="2">
    <citation type="submission" date="2020-09" db="EMBL/GenBank/DDBJ databases">
        <authorList>
            <person name="Sun Q."/>
            <person name="Zhou Y."/>
        </authorList>
    </citation>
    <scope>NUCLEOTIDE SEQUENCE</scope>
    <source>
        <strain evidence="6">CGMCC 4.7368</strain>
    </source>
</reference>